<dbReference type="CDD" id="cd06225">
    <property type="entry name" value="HAMP"/>
    <property type="match status" value="1"/>
</dbReference>
<dbReference type="Pfam" id="PF02203">
    <property type="entry name" value="TarH"/>
    <property type="match status" value="1"/>
</dbReference>
<comment type="similarity">
    <text evidence="10">Belongs to the methyl-accepting chemotaxis (MCP) protein family.</text>
</comment>
<keyword evidence="3" id="KW-0488">Methylation</keyword>
<dbReference type="SMART" id="SM00283">
    <property type="entry name" value="MA"/>
    <property type="match status" value="1"/>
</dbReference>
<keyword evidence="8 13" id="KW-0472">Membrane</keyword>
<evidence type="ECO:0000256" key="8">
    <source>
        <dbReference type="ARBA" id="ARBA00023136"/>
    </source>
</evidence>
<evidence type="ECO:0000256" key="3">
    <source>
        <dbReference type="ARBA" id="ARBA00022481"/>
    </source>
</evidence>
<gene>
    <name evidence="16" type="ORF">ODI_03600</name>
    <name evidence="17" type="ORF">ODI_R3148</name>
</gene>
<evidence type="ECO:0000313" key="16">
    <source>
        <dbReference type="EMBL" id="SBT26256.1"/>
    </source>
</evidence>
<feature type="transmembrane region" description="Helical" evidence="13">
    <location>
        <begin position="198"/>
        <end position="217"/>
    </location>
</feature>
<dbReference type="PROSITE" id="PS50885">
    <property type="entry name" value="HAMP"/>
    <property type="match status" value="1"/>
</dbReference>
<dbReference type="InterPro" id="IPR035440">
    <property type="entry name" value="4HB_MCP_dom_sf"/>
</dbReference>
<dbReference type="InterPro" id="IPR003122">
    <property type="entry name" value="Tar_rcpt_lig-bd"/>
</dbReference>
<dbReference type="PROSITE" id="PS50111">
    <property type="entry name" value="CHEMOTAXIS_TRANSDUC_2"/>
    <property type="match status" value="1"/>
</dbReference>
<protein>
    <submittedName>
        <fullName evidence="16">Methyl-accepting chemotaxis protein I (Serine chemoreceptor protein)</fullName>
    </submittedName>
</protein>
<dbReference type="InterPro" id="IPR004090">
    <property type="entry name" value="Chemotax_Me-accpt_rcpt"/>
</dbReference>
<dbReference type="FunFam" id="1.10.287.950:FF:000001">
    <property type="entry name" value="Methyl-accepting chemotaxis sensory transducer"/>
    <property type="match status" value="1"/>
</dbReference>
<evidence type="ECO:0000313" key="18">
    <source>
        <dbReference type="Proteomes" id="UP000078558"/>
    </source>
</evidence>
<evidence type="ECO:0000256" key="13">
    <source>
        <dbReference type="SAM" id="Phobius"/>
    </source>
</evidence>
<keyword evidence="7 13" id="KW-1133">Transmembrane helix</keyword>
<comment type="subcellular location">
    <subcellularLocation>
        <location evidence="1">Cell inner membrane</location>
        <topology evidence="1">Multi-pass membrane protein</topology>
    </subcellularLocation>
</comment>
<dbReference type="SUPFAM" id="SSF47170">
    <property type="entry name" value="Aspartate receptor, ligand-binding domain"/>
    <property type="match status" value="1"/>
</dbReference>
<dbReference type="InterPro" id="IPR051310">
    <property type="entry name" value="MCP_chemotaxis"/>
</dbReference>
<reference evidence="17 18" key="2">
    <citation type="submission" date="2017-08" db="EMBL/GenBank/DDBJ databases">
        <authorList>
            <person name="de Groot N.N."/>
        </authorList>
    </citation>
    <scope>NUCLEOTIDE SEQUENCE [LARGE SCALE GENOMIC DNA]</scope>
    <source>
        <strain evidence="17">Orrdi1</strain>
    </source>
</reference>
<dbReference type="CDD" id="cd11386">
    <property type="entry name" value="MCP_signal"/>
    <property type="match status" value="1"/>
</dbReference>
<dbReference type="EMBL" id="FLRC01000030">
    <property type="protein sequence ID" value="SBT26256.1"/>
    <property type="molecule type" value="Genomic_DNA"/>
</dbReference>
<evidence type="ECO:0000313" key="17">
    <source>
        <dbReference type="EMBL" id="SOE51035.1"/>
    </source>
</evidence>
<accession>A0A1C3K424</accession>
<organism evidence="16 18">
    <name type="scientific">Orrella dioscoreae</name>
    <dbReference type="NCBI Taxonomy" id="1851544"/>
    <lineage>
        <taxon>Bacteria</taxon>
        <taxon>Pseudomonadati</taxon>
        <taxon>Pseudomonadota</taxon>
        <taxon>Betaproteobacteria</taxon>
        <taxon>Burkholderiales</taxon>
        <taxon>Alcaligenaceae</taxon>
        <taxon>Orrella</taxon>
    </lineage>
</organism>
<evidence type="ECO:0000256" key="7">
    <source>
        <dbReference type="ARBA" id="ARBA00022989"/>
    </source>
</evidence>
<keyword evidence="6 13" id="KW-0812">Transmembrane</keyword>
<dbReference type="PANTHER" id="PTHR43531:SF14">
    <property type="entry name" value="METHYL-ACCEPTING CHEMOTAXIS PROTEIN I-RELATED"/>
    <property type="match status" value="1"/>
</dbReference>
<dbReference type="GO" id="GO:0004888">
    <property type="term" value="F:transmembrane signaling receptor activity"/>
    <property type="evidence" value="ECO:0007669"/>
    <property type="project" value="InterPro"/>
</dbReference>
<dbReference type="RefSeq" id="WP_067755686.1">
    <property type="nucleotide sequence ID" value="NZ_LT907988.1"/>
</dbReference>
<dbReference type="OrthoDB" id="9806477at2"/>
<dbReference type="EMBL" id="LT907988">
    <property type="protein sequence ID" value="SOE51035.1"/>
    <property type="molecule type" value="Genomic_DNA"/>
</dbReference>
<evidence type="ECO:0000259" key="15">
    <source>
        <dbReference type="PROSITE" id="PS50885"/>
    </source>
</evidence>
<dbReference type="SMART" id="SM00304">
    <property type="entry name" value="HAMP"/>
    <property type="match status" value="1"/>
</dbReference>
<dbReference type="AlphaFoldDB" id="A0A1C3K424"/>
<feature type="domain" description="HAMP" evidence="15">
    <location>
        <begin position="223"/>
        <end position="275"/>
    </location>
</feature>
<dbReference type="Gene3D" id="1.20.120.30">
    <property type="entry name" value="Aspartate receptor, ligand-binding domain"/>
    <property type="match status" value="1"/>
</dbReference>
<dbReference type="PRINTS" id="PR00260">
    <property type="entry name" value="CHEMTRNSDUCR"/>
</dbReference>
<dbReference type="SUPFAM" id="SSF58104">
    <property type="entry name" value="Methyl-accepting chemotaxis protein (MCP) signaling domain"/>
    <property type="match status" value="1"/>
</dbReference>
<dbReference type="PANTHER" id="PTHR43531">
    <property type="entry name" value="PROTEIN ICFG"/>
    <property type="match status" value="1"/>
</dbReference>
<keyword evidence="12" id="KW-0175">Coiled coil</keyword>
<dbReference type="Proteomes" id="UP000078558">
    <property type="component" value="Chromosome I"/>
</dbReference>
<keyword evidence="2" id="KW-1003">Cell membrane</keyword>
<keyword evidence="4" id="KW-0145">Chemotaxis</keyword>
<feature type="domain" description="Methyl-accepting transducer" evidence="14">
    <location>
        <begin position="280"/>
        <end position="509"/>
    </location>
</feature>
<keyword evidence="16" id="KW-0675">Receptor</keyword>
<dbReference type="GO" id="GO:0006935">
    <property type="term" value="P:chemotaxis"/>
    <property type="evidence" value="ECO:0007669"/>
    <property type="project" value="UniProtKB-KW"/>
</dbReference>
<dbReference type="InterPro" id="IPR003660">
    <property type="entry name" value="HAMP_dom"/>
</dbReference>
<keyword evidence="5" id="KW-0997">Cell inner membrane</keyword>
<dbReference type="Pfam" id="PF00015">
    <property type="entry name" value="MCPsignal"/>
    <property type="match status" value="1"/>
</dbReference>
<feature type="coiled-coil region" evidence="12">
    <location>
        <begin position="299"/>
        <end position="333"/>
    </location>
</feature>
<evidence type="ECO:0000256" key="2">
    <source>
        <dbReference type="ARBA" id="ARBA00022475"/>
    </source>
</evidence>
<name>A0A1C3K424_9BURK</name>
<dbReference type="GO" id="GO:0007165">
    <property type="term" value="P:signal transduction"/>
    <property type="evidence" value="ECO:0007669"/>
    <property type="project" value="UniProtKB-KW"/>
</dbReference>
<reference evidence="16 18" key="1">
    <citation type="submission" date="2016-06" db="EMBL/GenBank/DDBJ databases">
        <authorList>
            <person name="Kjaerup R.B."/>
            <person name="Dalgaard T.S."/>
            <person name="Juul-Madsen H.R."/>
        </authorList>
    </citation>
    <scope>NUCLEOTIDE SEQUENCE [LARGE SCALE GENOMIC DNA]</scope>
    <source>
        <strain evidence="16">Orrdi1</strain>
    </source>
</reference>
<evidence type="ECO:0000256" key="9">
    <source>
        <dbReference type="ARBA" id="ARBA00023224"/>
    </source>
</evidence>
<evidence type="ECO:0000256" key="5">
    <source>
        <dbReference type="ARBA" id="ARBA00022519"/>
    </source>
</evidence>
<dbReference type="KEGG" id="odi:ODI_R3148"/>
<dbReference type="STRING" id="1851544.ODI_03600"/>
<dbReference type="Gene3D" id="1.10.287.950">
    <property type="entry name" value="Methyl-accepting chemotaxis protein"/>
    <property type="match status" value="1"/>
</dbReference>
<evidence type="ECO:0000256" key="1">
    <source>
        <dbReference type="ARBA" id="ARBA00004429"/>
    </source>
</evidence>
<evidence type="ECO:0000256" key="12">
    <source>
        <dbReference type="SAM" id="Coils"/>
    </source>
</evidence>
<keyword evidence="18" id="KW-1185">Reference proteome</keyword>
<evidence type="ECO:0000256" key="10">
    <source>
        <dbReference type="ARBA" id="ARBA00029447"/>
    </source>
</evidence>
<dbReference type="GO" id="GO:0005886">
    <property type="term" value="C:plasma membrane"/>
    <property type="evidence" value="ECO:0007669"/>
    <property type="project" value="UniProtKB-SubCell"/>
</dbReference>
<proteinExistence type="inferred from homology"/>
<keyword evidence="9 11" id="KW-0807">Transducer</keyword>
<evidence type="ECO:0000256" key="11">
    <source>
        <dbReference type="PROSITE-ProRule" id="PRU00284"/>
    </source>
</evidence>
<evidence type="ECO:0000259" key="14">
    <source>
        <dbReference type="PROSITE" id="PS50111"/>
    </source>
</evidence>
<evidence type="ECO:0000256" key="6">
    <source>
        <dbReference type="ARBA" id="ARBA00022692"/>
    </source>
</evidence>
<sequence>MTNRLPPFPWLRNITIRKIVLGVLLLISLLIAGLSALSIQALRTAGTSLDTSHLLVREITELSKANDQIMRARLRLGRQMEYLEAGAANEAASEGASVEQALALARQHFDRYRDYVAQHDADGVAQPLDRAFDALLTQGLAPLRQYLANNDARGYRQHNLQAVVGLSRGFGEAMAAYENYADRHESALIDESSASRGAAITAIAAILAICLAVLFLADRYIVHYVRRPLEVVRGHFQRIAAGDLTARITPFGDNCVGQLMPPLRDMQASLARTVGQIRHGVDEIHVGAAEITAGNNDLSRRTEEQAAALEETAASMEQQAATVRQNADNAAQADQLARRASEVARAGGDTMERVVASMQQISDGARRITDIVGVIDSIAFQTNILALNAAVEAARAGQQGRGFAVVATEVRALAQRSAIAAKEIKTLIESSNDSVQAGSQEVEQAGQTMQQLLASVHQVSGVVGEISAASAEQTSGIEQVNIAVSQMDVNTQRNAALVEQAAAAAASLEAQARQLQQAVSAFTVSEGEVIELGGATLGNSQHGTEKLAYAG</sequence>
<dbReference type="InterPro" id="IPR004089">
    <property type="entry name" value="MCPsignal_dom"/>
</dbReference>
<evidence type="ECO:0000256" key="4">
    <source>
        <dbReference type="ARBA" id="ARBA00022500"/>
    </source>
</evidence>